<dbReference type="AlphaFoldDB" id="A0A3N4PA76"/>
<accession>A0A3N4PA76</accession>
<comment type="caution">
    <text evidence="1">The sequence shown here is derived from an EMBL/GenBank/DDBJ whole genome shotgun (WGS) entry which is preliminary data.</text>
</comment>
<proteinExistence type="predicted"/>
<organism evidence="1 2">
    <name type="scientific">Chitinophaga lutea</name>
    <dbReference type="NCBI Taxonomy" id="2488634"/>
    <lineage>
        <taxon>Bacteria</taxon>
        <taxon>Pseudomonadati</taxon>
        <taxon>Bacteroidota</taxon>
        <taxon>Chitinophagia</taxon>
        <taxon>Chitinophagales</taxon>
        <taxon>Chitinophagaceae</taxon>
        <taxon>Chitinophaga</taxon>
    </lineage>
</organism>
<reference evidence="1 2" key="1">
    <citation type="submission" date="2018-11" db="EMBL/GenBank/DDBJ databases">
        <title>Chitinophaga lutea sp.nov., isolate from arsenic contaminated soil.</title>
        <authorList>
            <person name="Zong Y."/>
        </authorList>
    </citation>
    <scope>NUCLEOTIDE SEQUENCE [LARGE SCALE GENOMIC DNA]</scope>
    <source>
        <strain evidence="1 2">ZY74</strain>
    </source>
</reference>
<evidence type="ECO:0008006" key="3">
    <source>
        <dbReference type="Google" id="ProtNLM"/>
    </source>
</evidence>
<name>A0A3N4PA76_9BACT</name>
<evidence type="ECO:0000313" key="1">
    <source>
        <dbReference type="EMBL" id="RPE05553.1"/>
    </source>
</evidence>
<gene>
    <name evidence="1" type="ORF">EGT74_24530</name>
</gene>
<dbReference type="Proteomes" id="UP000278351">
    <property type="component" value="Unassembled WGS sequence"/>
</dbReference>
<protein>
    <recommendedName>
        <fullName evidence="3">HK97 gp10 family phage protein</fullName>
    </recommendedName>
</protein>
<keyword evidence="2" id="KW-1185">Reference proteome</keyword>
<dbReference type="EMBL" id="RPDH01000003">
    <property type="protein sequence ID" value="RPE05553.1"/>
    <property type="molecule type" value="Genomic_DNA"/>
</dbReference>
<dbReference type="OrthoDB" id="770653at2"/>
<dbReference type="RefSeq" id="WP_123849196.1">
    <property type="nucleotide sequence ID" value="NZ_RPDH01000003.1"/>
</dbReference>
<sequence>MVIKIKPKFSKEQIQKMLQGKLEVVQKAYIERLKFIGETFVKNARTNGNYQDQTGNLRNSIGYVILKDGKQLIENFSRSAKVNKAVIDKNGKERKVSTKGDASGTSVGREKALEVAQKFPSGLVLICVAGMDYAAAVESKGKDVISSSSTLAKNELRKAVEELWKKLQKL</sequence>
<evidence type="ECO:0000313" key="2">
    <source>
        <dbReference type="Proteomes" id="UP000278351"/>
    </source>
</evidence>